<dbReference type="EMBL" id="MFJL01000038">
    <property type="protein sequence ID" value="OGG13261.1"/>
    <property type="molecule type" value="Genomic_DNA"/>
</dbReference>
<organism evidence="2 3">
    <name type="scientific">Candidatus Gottesmanbacteria bacterium RIFCSPHIGHO2_02_FULL_39_11</name>
    <dbReference type="NCBI Taxonomy" id="1798382"/>
    <lineage>
        <taxon>Bacteria</taxon>
        <taxon>Candidatus Gottesmaniibacteriota</taxon>
    </lineage>
</organism>
<dbReference type="Proteomes" id="UP000176923">
    <property type="component" value="Unassembled WGS sequence"/>
</dbReference>
<reference evidence="2 3" key="1">
    <citation type="journal article" date="2016" name="Nat. Commun.">
        <title>Thousands of microbial genomes shed light on interconnected biogeochemical processes in an aquifer system.</title>
        <authorList>
            <person name="Anantharaman K."/>
            <person name="Brown C.T."/>
            <person name="Hug L.A."/>
            <person name="Sharon I."/>
            <person name="Castelle C.J."/>
            <person name="Probst A.J."/>
            <person name="Thomas B.C."/>
            <person name="Singh A."/>
            <person name="Wilkins M.J."/>
            <person name="Karaoz U."/>
            <person name="Brodie E.L."/>
            <person name="Williams K.H."/>
            <person name="Hubbard S.S."/>
            <person name="Banfield J.F."/>
        </authorList>
    </citation>
    <scope>NUCLEOTIDE SEQUENCE [LARGE SCALE GENOMIC DNA]</scope>
</reference>
<evidence type="ECO:0000313" key="2">
    <source>
        <dbReference type="EMBL" id="OGG13261.1"/>
    </source>
</evidence>
<gene>
    <name evidence="2" type="ORF">A3D77_05350</name>
</gene>
<proteinExistence type="predicted"/>
<evidence type="ECO:0000259" key="1">
    <source>
        <dbReference type="PROSITE" id="PS51688"/>
    </source>
</evidence>
<accession>A0A1F5ZLE9</accession>
<dbReference type="InterPro" id="IPR036388">
    <property type="entry name" value="WH-like_DNA-bd_sf"/>
</dbReference>
<comment type="caution">
    <text evidence="2">The sequence shown here is derived from an EMBL/GenBank/DDBJ whole genome shotgun (WGS) entry which is preliminary data.</text>
</comment>
<dbReference type="STRING" id="1798382.A3D77_05350"/>
<dbReference type="Pfam" id="PF13884">
    <property type="entry name" value="Peptidase_S74"/>
    <property type="match status" value="1"/>
</dbReference>
<dbReference type="AlphaFoldDB" id="A0A1F5ZLE9"/>
<sequence>MIRKTKKPYKTPKISIKKIKLDYFFSGPNDPFFGDWQMIQVLAKKSDYRLKKNIRSYSPPANILEKIQKMRIVSFNWNDKAKQYNLYPYQHNIGVVAQEVEALFPEVVSEDRNHFKEIDYAKLIGLIILSVQKLNLENQELRSRIEKLELLLNKKIN</sequence>
<feature type="domain" description="Peptidase S74" evidence="1">
    <location>
        <begin position="46"/>
        <end position="145"/>
    </location>
</feature>
<dbReference type="PROSITE" id="PS51688">
    <property type="entry name" value="ICA"/>
    <property type="match status" value="1"/>
</dbReference>
<dbReference type="InterPro" id="IPR030392">
    <property type="entry name" value="S74_ICA"/>
</dbReference>
<name>A0A1F5ZLE9_9BACT</name>
<dbReference type="Gene3D" id="1.10.10.10">
    <property type="entry name" value="Winged helix-like DNA-binding domain superfamily/Winged helix DNA-binding domain"/>
    <property type="match status" value="1"/>
</dbReference>
<protein>
    <recommendedName>
        <fullName evidence="1">Peptidase S74 domain-containing protein</fullName>
    </recommendedName>
</protein>
<evidence type="ECO:0000313" key="3">
    <source>
        <dbReference type="Proteomes" id="UP000176923"/>
    </source>
</evidence>